<accession>A0ACD0P4L2</accession>
<gene>
    <name evidence="1" type="ORF">IE53DRAFT_384577</name>
</gene>
<reference evidence="1 2" key="1">
    <citation type="journal article" date="2018" name="Mol. Biol. Evol.">
        <title>Broad Genomic Sampling Reveals a Smut Pathogenic Ancestry of the Fungal Clade Ustilaginomycotina.</title>
        <authorList>
            <person name="Kijpornyongpan T."/>
            <person name="Mondo S.J."/>
            <person name="Barry K."/>
            <person name="Sandor L."/>
            <person name="Lee J."/>
            <person name="Lipzen A."/>
            <person name="Pangilinan J."/>
            <person name="LaButti K."/>
            <person name="Hainaut M."/>
            <person name="Henrissat B."/>
            <person name="Grigoriev I.V."/>
            <person name="Spatafora J.W."/>
            <person name="Aime M.C."/>
        </authorList>
    </citation>
    <scope>NUCLEOTIDE SEQUENCE [LARGE SCALE GENOMIC DNA]</scope>
    <source>
        <strain evidence="1 2">SA 807</strain>
    </source>
</reference>
<protein>
    <submittedName>
        <fullName evidence="1">Uncharacterized protein</fullName>
    </submittedName>
</protein>
<dbReference type="Proteomes" id="UP000245626">
    <property type="component" value="Unassembled WGS sequence"/>
</dbReference>
<evidence type="ECO:0000313" key="2">
    <source>
        <dbReference type="Proteomes" id="UP000245626"/>
    </source>
</evidence>
<proteinExistence type="predicted"/>
<organism evidence="1 2">
    <name type="scientific">Violaceomyces palustris</name>
    <dbReference type="NCBI Taxonomy" id="1673888"/>
    <lineage>
        <taxon>Eukaryota</taxon>
        <taxon>Fungi</taxon>
        <taxon>Dikarya</taxon>
        <taxon>Basidiomycota</taxon>
        <taxon>Ustilaginomycotina</taxon>
        <taxon>Ustilaginomycetes</taxon>
        <taxon>Violaceomycetales</taxon>
        <taxon>Violaceomycetaceae</taxon>
        <taxon>Violaceomyces</taxon>
    </lineage>
</organism>
<keyword evidence="2" id="KW-1185">Reference proteome</keyword>
<name>A0ACD0P4L2_9BASI</name>
<evidence type="ECO:0000313" key="1">
    <source>
        <dbReference type="EMBL" id="PWN52942.1"/>
    </source>
</evidence>
<dbReference type="EMBL" id="KZ819749">
    <property type="protein sequence ID" value="PWN52942.1"/>
    <property type="molecule type" value="Genomic_DNA"/>
</dbReference>
<sequence>MPPRTRDSNLGLASHFKGTKPTTTATNSIDSLPSSKTPSSAKPKSKSSKTRLRTPDEHEVRELLDQIPPAPKRFEVEKREEVPNDSASGIRPSTPPPAPPPLPGGGTPPSSLGRNPSLLEPIRKSPLSVRQDPDTGKLYIIMPSPSSLRSPSKRPVSPTKSGSPLKRKHSSPSSPSPSPSKAPISPTTRKGVVSAATSTPTTAKSLGPLMGLGIGIQDGSEEDGSGIRLEPGKGQGKRVKLGSPKDVISGSLATSNSRNDVRVLSPGASTPTSRAKARTLLVEEEEDDDDDDGLYITPRSVRERPTGRKDLVGVSSQLSSKITFESASLPDKRGSVPLPLTRPSGDVERILRNYPKPARDDFFGGNDVTTEKGSMTPTRQSLSEFGGLSFDSNVLPYGLSPSLPLPPHYSTLLSLHTALEHALVVHLATSGASTSTSDDAQVYGPRGDGSPTSSPSFPSSSSFSSSVRLPNLITFTALRPLVERSGGRRFGSTELARLVGLWSQGGSESEGGSLQDRDQDSNPLPPTKEEIRGLGFIVTKTRALDPRSGKKVWDWGVGIELNFSRQARQVTPPLEVTFQNVPTTTNMANRSPSLAGPHLSSASATGVQVVATPSTPPPASRRRGRDWSVQGGGSDTPGSLTCSSPSLMDGGTVKGHRTAREGMSIVALWNNGIEARKAEVARRLRLRVAVYHSAWLKQMGLHDTSTSTSSGDLCRKEGEADQLLTSPLRSESWNTGEVPQTPSSRKTKGTEEGGELRRGQAMPGPGGLLTPASTRSGCRRIGGRIIHFDPSQLDQDRLGDNGGQIGPEGEEEERDSYRLPPEGGLLEGWHPRFDFSSPNVVKPLPLANLPSLRDPNPSGSFSGFASSSLSTPSRALTMAQRRELQYSRPHSRCGGESGTTVTDLPSTPRSGPSSGGEAILKVPNTAPAMTLKERIAAKEEAKRLQLLNDSKRPLVGDRKGTFARTRSAPLVQFSSSSSSWSDPVDHGVPSHPSTPSKGSIMANFKRRSTLSRLADISDALYLLFTTHPSTSATPSKRGVGGGGGRGKDDLRTPTLPLNEILSTLTKSSKVTMSRSECRQALQLLIEIAPGFLEIVKVGNSEWARLGRIRVRRDADGGGGEEKLDEEEQVFGEGDPTRSSFVQGKAGNLEEGVGDGVGKVEYLPVGMGLNHVRERIREELCRGL</sequence>